<protein>
    <recommendedName>
        <fullName evidence="3">Acyltransferase 3 domain-containing protein</fullName>
    </recommendedName>
</protein>
<dbReference type="InterPro" id="IPR002656">
    <property type="entry name" value="Acyl_transf_3_dom"/>
</dbReference>
<evidence type="ECO:0000256" key="2">
    <source>
        <dbReference type="SAM" id="Phobius"/>
    </source>
</evidence>
<feature type="transmembrane region" description="Helical" evidence="2">
    <location>
        <begin position="205"/>
        <end position="228"/>
    </location>
</feature>
<accession>A0A813KQD7</accession>
<dbReference type="GO" id="GO:0016747">
    <property type="term" value="F:acyltransferase activity, transferring groups other than amino-acyl groups"/>
    <property type="evidence" value="ECO:0007669"/>
    <property type="project" value="InterPro"/>
</dbReference>
<feature type="transmembrane region" description="Helical" evidence="2">
    <location>
        <begin position="531"/>
        <end position="552"/>
    </location>
</feature>
<dbReference type="Proteomes" id="UP000626109">
    <property type="component" value="Unassembled WGS sequence"/>
</dbReference>
<sequence length="1186" mass="130439">MLLSLALTIAERRRRFGAESPPGSDRPYALVAALPPALVGAALVASLASSLGVPVSTLLPQSVRNCGESTKTYLQALGRRFEKLMTGDLPPVVTVVPPSSTASDEHPAMSPKSKEVATEGLAKPKKIRITAFDSIRFFLISYIMCGHFIGFAEPARFAFKAITQINVVVGAFFALSGYVAAYSTTELQEHSASEKMLKTPSPKWILQKIFGYYPLHLLVLTIFSPMFLYSDVHFSGWPTAIFDGLLEVTLSQAWFPLHAEVWNAPTWFLSALSYATVVLRFAIPVLATQTKRQLRHSALFLFLASLLPKLGYCDDHDAWGLLEGSMALDRMPNVAVFNTQRFNPLYASFEVLLGAVACRLVMLDGADGEDPAPKTNAWSTLLPLLGMIDVILLRARGRLHLSDVLSRGVIFIPLFLLFLMSTHRASVKSKVDDPIVKVLNHKVLVTLGKLSFPLFVVHGPMGQLFYKKLIATKIFGGPLNKKIGPQFFYVYLARSSEPVSASCLAAAWVLQKTFLSSKKVSEASKEAVDKLAAQICLAWILAMFPSSSWWLISLKIGDAQNMMPITLAAFTQCWSTDNLVSKGNKLPVVRATGGLHALARCAGCLYLVQLKPVSLVIGRVHMALPNYLELSGALRFLVCLVRPASESEDVQDVGKSGRGYVPRRSDAKSTCCSLRVAGTSEPQLQQKPEATMVLGPGISRNQVMHHQVCIPRASPAGPGSYGDAAMSRDGFAPSTLLLLLPLLPPSAPSLCSLPPLTLVAHFDSSLRSLAPAGGGRGSGVRSLQTRRDFCQLCPCARGQFPRLNVIAGVPGSEDASEGEEEMDNGEAGDEEDYDEDEEDYEDYVARKENEEGAVSTKIRKGEDGLGKADWAFERPDPTKPPVDSVVPISQQARAVALTELEGDGGALATAGMLLEAGIEFKWGREWTEAAQLLELARERIDSEQLNFKLDYKAAQVMDDEALAELASVYSSWGRLTMAFNRYEVLKERALDTIGRKKAQAGWVNVAFRLCEDLYAARRFEECLEVIYTVRDTAQTNVAGDKVKEELELYVAMTLQSLNRVEEAIKVLSDFRRNTGSRSRKAQAMFMIDVFRVDTSGERNEEFHKVWEQHPLVYQDGPGGYQGGGGRGAPLNLNLSPREKEWKSWAAEYWDEKMKSPLYYMFLVLFVTWPLAIPVISILKRMDIIPA</sequence>
<reference evidence="4" key="1">
    <citation type="submission" date="2021-02" db="EMBL/GenBank/DDBJ databases">
        <authorList>
            <person name="Dougan E. K."/>
            <person name="Rhodes N."/>
            <person name="Thang M."/>
            <person name="Chan C."/>
        </authorList>
    </citation>
    <scope>NUCLEOTIDE SEQUENCE</scope>
</reference>
<feature type="transmembrane region" description="Helical" evidence="2">
    <location>
        <begin position="164"/>
        <end position="184"/>
    </location>
</feature>
<feature type="transmembrane region" description="Helical" evidence="2">
    <location>
        <begin position="27"/>
        <end position="48"/>
    </location>
</feature>
<name>A0A813KQD7_POLGL</name>
<proteinExistence type="predicted"/>
<dbReference type="AlphaFoldDB" id="A0A813KQD7"/>
<feature type="region of interest" description="Disordered" evidence="1">
    <location>
        <begin position="808"/>
        <end position="840"/>
    </location>
</feature>
<feature type="transmembrane region" description="Helical" evidence="2">
    <location>
        <begin position="267"/>
        <end position="287"/>
    </location>
</feature>
<feature type="transmembrane region" description="Helical" evidence="2">
    <location>
        <begin position="1157"/>
        <end position="1178"/>
    </location>
</feature>
<gene>
    <name evidence="4" type="ORF">PGLA2088_LOCUS35323</name>
</gene>
<comment type="caution">
    <text evidence="4">The sequence shown here is derived from an EMBL/GenBank/DDBJ whole genome shotgun (WGS) entry which is preliminary data.</text>
</comment>
<organism evidence="4 5">
    <name type="scientific">Polarella glacialis</name>
    <name type="common">Dinoflagellate</name>
    <dbReference type="NCBI Taxonomy" id="89957"/>
    <lineage>
        <taxon>Eukaryota</taxon>
        <taxon>Sar</taxon>
        <taxon>Alveolata</taxon>
        <taxon>Dinophyceae</taxon>
        <taxon>Suessiales</taxon>
        <taxon>Suessiaceae</taxon>
        <taxon>Polarella</taxon>
    </lineage>
</organism>
<evidence type="ECO:0000313" key="4">
    <source>
        <dbReference type="EMBL" id="CAE8709193.1"/>
    </source>
</evidence>
<keyword evidence="2" id="KW-0472">Membrane</keyword>
<feature type="compositionally biased region" description="Acidic residues" evidence="1">
    <location>
        <begin position="814"/>
        <end position="840"/>
    </location>
</feature>
<keyword evidence="2" id="KW-0812">Transmembrane</keyword>
<dbReference type="Pfam" id="PF01757">
    <property type="entry name" value="Acyl_transf_3"/>
    <property type="match status" value="1"/>
</dbReference>
<feature type="transmembrane region" description="Helical" evidence="2">
    <location>
        <begin position="443"/>
        <end position="466"/>
    </location>
</feature>
<evidence type="ECO:0000256" key="1">
    <source>
        <dbReference type="SAM" id="MobiDB-lite"/>
    </source>
</evidence>
<evidence type="ECO:0000313" key="5">
    <source>
        <dbReference type="Proteomes" id="UP000626109"/>
    </source>
</evidence>
<feature type="domain" description="Acyltransferase 3" evidence="3">
    <location>
        <begin position="130"/>
        <end position="475"/>
    </location>
</feature>
<feature type="transmembrane region" description="Helical" evidence="2">
    <location>
        <begin position="404"/>
        <end position="423"/>
    </location>
</feature>
<feature type="transmembrane region" description="Helical" evidence="2">
    <location>
        <begin position="135"/>
        <end position="152"/>
    </location>
</feature>
<keyword evidence="2" id="KW-1133">Transmembrane helix</keyword>
<evidence type="ECO:0000259" key="3">
    <source>
        <dbReference type="Pfam" id="PF01757"/>
    </source>
</evidence>
<dbReference type="EMBL" id="CAJNNW010031813">
    <property type="protein sequence ID" value="CAE8709193.1"/>
    <property type="molecule type" value="Genomic_DNA"/>
</dbReference>